<dbReference type="Proteomes" id="UP000188559">
    <property type="component" value="Unassembled WGS sequence"/>
</dbReference>
<gene>
    <name evidence="1" type="ORF">BLL37_16270</name>
</gene>
<protein>
    <submittedName>
        <fullName evidence="1">Uncharacterized protein</fullName>
    </submittedName>
</protein>
<evidence type="ECO:0000313" key="2">
    <source>
        <dbReference type="Proteomes" id="UP000188559"/>
    </source>
</evidence>
<dbReference type="AlphaFoldDB" id="A0A1V2JJ86"/>
<comment type="caution">
    <text evidence="1">The sequence shown here is derived from an EMBL/GenBank/DDBJ whole genome shotgun (WGS) entry which is preliminary data.</text>
</comment>
<name>A0A1V2JJ86_PSEAZ</name>
<reference evidence="1 2" key="1">
    <citation type="submission" date="2016-10" db="EMBL/GenBank/DDBJ databases">
        <title>Pseudomonas lactis sp. nov. and Pseudomonas paralactis sp. nov., isolated from bovine raw milk.</title>
        <authorList>
            <person name="Von Neubeck M."/>
            <person name="Huptas C."/>
            <person name="Glueck C."/>
            <person name="Krewinkel M."/>
            <person name="Stoeckel M."/>
            <person name="Stressler T."/>
            <person name="Fischer L."/>
            <person name="Hinrichs J."/>
            <person name="Scherer S."/>
            <person name="Wenning M."/>
        </authorList>
    </citation>
    <scope>NUCLEOTIDE SEQUENCE [LARGE SCALE GENOMIC DNA]</scope>
    <source>
        <strain evidence="1 2">DSM 18862</strain>
    </source>
</reference>
<dbReference type="EMBL" id="MNPV01000004">
    <property type="protein sequence ID" value="ONH44876.1"/>
    <property type="molecule type" value="Genomic_DNA"/>
</dbReference>
<organism evidence="1 2">
    <name type="scientific">Pseudomonas azotoformans</name>
    <dbReference type="NCBI Taxonomy" id="47878"/>
    <lineage>
        <taxon>Bacteria</taxon>
        <taxon>Pseudomonadati</taxon>
        <taxon>Pseudomonadota</taxon>
        <taxon>Gammaproteobacteria</taxon>
        <taxon>Pseudomonadales</taxon>
        <taxon>Pseudomonadaceae</taxon>
        <taxon>Pseudomonas</taxon>
    </lineage>
</organism>
<keyword evidence="2" id="KW-1185">Reference proteome</keyword>
<sequence length="176" mass="19146">MPDAVDFESSDNTPDTFPGFEASVSVMYEPIPIPGSPPVHVRLIANRIGLERLPIPLKAVVDILPRGTCGTGADKLQVGACATELEPVTVTFHRLLQGQLNTSSTEFEIASRPAWIGPVLTSSNQMTCMYSFPVVGVENFAPGLLIAFVRGLVRFRKLSDVHEAHHRIPTPFRLVA</sequence>
<accession>A0A1V2JJ86</accession>
<evidence type="ECO:0000313" key="1">
    <source>
        <dbReference type="EMBL" id="ONH44876.1"/>
    </source>
</evidence>
<proteinExistence type="predicted"/>